<evidence type="ECO:0000313" key="2">
    <source>
        <dbReference type="EMBL" id="MCP2364260.1"/>
    </source>
</evidence>
<evidence type="ECO:0000256" key="1">
    <source>
        <dbReference type="SAM" id="MobiDB-lite"/>
    </source>
</evidence>
<keyword evidence="3" id="KW-1185">Reference proteome</keyword>
<name>A0A9X2GUL1_9ACTN</name>
<comment type="caution">
    <text evidence="2">The sequence shown here is derived from an EMBL/GenBank/DDBJ whole genome shotgun (WGS) entry which is preliminary data.</text>
</comment>
<accession>A0A9X2GUL1</accession>
<organism evidence="2 3">
    <name type="scientific">Nonomuraea thailandensis</name>
    <dbReference type="NCBI Taxonomy" id="1188745"/>
    <lineage>
        <taxon>Bacteria</taxon>
        <taxon>Bacillati</taxon>
        <taxon>Actinomycetota</taxon>
        <taxon>Actinomycetes</taxon>
        <taxon>Streptosporangiales</taxon>
        <taxon>Streptosporangiaceae</taxon>
        <taxon>Nonomuraea</taxon>
    </lineage>
</organism>
<evidence type="ECO:0000313" key="3">
    <source>
        <dbReference type="Proteomes" id="UP001139648"/>
    </source>
</evidence>
<feature type="compositionally biased region" description="Basic residues" evidence="1">
    <location>
        <begin position="108"/>
        <end position="118"/>
    </location>
</feature>
<dbReference type="RefSeq" id="WP_253756548.1">
    <property type="nucleotide sequence ID" value="NZ_BAABKA010000012.1"/>
</dbReference>
<dbReference type="AlphaFoldDB" id="A0A9X2GUL1"/>
<reference evidence="2" key="1">
    <citation type="submission" date="2022-06" db="EMBL/GenBank/DDBJ databases">
        <title>Sequencing the genomes of 1000 actinobacteria strains.</title>
        <authorList>
            <person name="Klenk H.-P."/>
        </authorList>
    </citation>
    <scope>NUCLEOTIDE SEQUENCE</scope>
    <source>
        <strain evidence="2">DSM 46694</strain>
    </source>
</reference>
<proteinExistence type="predicted"/>
<sequence>MIPAPSELRPCNDCGQPVLWTTTAAGKRLAVDAHPAEDGNQACYRVVSRSWVSRSLDGADARPLARWEDRYRPHVATCTGRPAVQEQLPGMIPKGMPSNVVRLEPRQRSRAGRRRRRR</sequence>
<dbReference type="EMBL" id="JAMZEB010000002">
    <property type="protein sequence ID" value="MCP2364260.1"/>
    <property type="molecule type" value="Genomic_DNA"/>
</dbReference>
<gene>
    <name evidence="2" type="ORF">HD597_011280</name>
</gene>
<dbReference type="Proteomes" id="UP001139648">
    <property type="component" value="Unassembled WGS sequence"/>
</dbReference>
<protein>
    <submittedName>
        <fullName evidence="2">Uncharacterized protein</fullName>
    </submittedName>
</protein>
<feature type="region of interest" description="Disordered" evidence="1">
    <location>
        <begin position="87"/>
        <end position="118"/>
    </location>
</feature>